<dbReference type="Pfam" id="PF06984">
    <property type="entry name" value="MRP-L47"/>
    <property type="match status" value="1"/>
</dbReference>
<feature type="compositionally biased region" description="Basic residues" evidence="8">
    <location>
        <begin position="36"/>
        <end position="46"/>
    </location>
</feature>
<dbReference type="Gene3D" id="6.10.330.20">
    <property type="match status" value="1"/>
</dbReference>
<keyword evidence="3" id="KW-0689">Ribosomal protein</keyword>
<feature type="region of interest" description="Disordered" evidence="8">
    <location>
        <begin position="131"/>
        <end position="168"/>
    </location>
</feature>
<dbReference type="STRING" id="747676.F4RIK0"/>
<dbReference type="PANTHER" id="PTHR21183:SF18">
    <property type="entry name" value="LARGE RIBOSOMAL SUBUNIT PROTEIN UL29M"/>
    <property type="match status" value="1"/>
</dbReference>
<evidence type="ECO:0000256" key="4">
    <source>
        <dbReference type="ARBA" id="ARBA00023128"/>
    </source>
</evidence>
<feature type="compositionally biased region" description="Basic and acidic residues" evidence="8">
    <location>
        <begin position="131"/>
        <end position="145"/>
    </location>
</feature>
<dbReference type="EMBL" id="GL883103">
    <property type="protein sequence ID" value="EGG07823.1"/>
    <property type="molecule type" value="Genomic_DNA"/>
</dbReference>
<dbReference type="InParanoid" id="F4RIK0"/>
<dbReference type="InterPro" id="IPR010729">
    <property type="entry name" value="Ribosomal_uL29_mit"/>
</dbReference>
<sequence>MSFRFSFSKPLQPFLLESTNYSLPRHFHSASPLLARRSRERNRPKPPIHPSVPSFKISPDEPTRTTTSRRKLLGFKSRANSDEFAWKLDSSANVLRRRDGITGKYEHSKVDWVAEKRRKFFKLKEEEHVQREDERFVARRSKDPTFTDPIKSDNGPPPPSKGWSLPSREWNRGAPTLVHEYGRESNPIYSYPQRQALALLRKSAFAHEKRRQELLSQPASASEDQSQDASFWDYEKNFRSPLYDFFRGGSTMENSSVTDSTYHFWSVAQLRRKSFQDLQVLWYVLLKERNLLLVQRTEAKRTFGKLVDPANPGEPLSTIKSQLKAVQFSMRNIKVTVSERRRAIQDRIDFLDKFQAKRGRSPKSQQWHMALELEKQRIRTTEGHQLQNENLDEYFASAKGREELQKVLTKRGLKAREVLENMTAFDLGNSRNTSSWTDCEDQAPITANSSS</sequence>
<dbReference type="OrthoDB" id="270763at2759"/>
<dbReference type="AlphaFoldDB" id="F4RIK0"/>
<evidence type="ECO:0000256" key="3">
    <source>
        <dbReference type="ARBA" id="ARBA00022980"/>
    </source>
</evidence>
<accession>F4RIK0</accession>
<evidence type="ECO:0000256" key="8">
    <source>
        <dbReference type="SAM" id="MobiDB-lite"/>
    </source>
</evidence>
<feature type="region of interest" description="Disordered" evidence="8">
    <location>
        <begin position="32"/>
        <end position="69"/>
    </location>
</feature>
<evidence type="ECO:0000256" key="2">
    <source>
        <dbReference type="ARBA" id="ARBA00009254"/>
    </source>
</evidence>
<protein>
    <recommendedName>
        <fullName evidence="6">Large ribosomal subunit protein uL29m</fullName>
    </recommendedName>
    <alternativeName>
        <fullName evidence="7">54S ribosomal protein L4, mitochondrial</fullName>
    </alternativeName>
</protein>
<dbReference type="eggNOG" id="KOG3331">
    <property type="taxonomic scope" value="Eukaryota"/>
</dbReference>
<dbReference type="HOGENOM" id="CLU_607020_0_0_1"/>
<reference evidence="10" key="1">
    <citation type="journal article" date="2011" name="Proc. Natl. Acad. Sci. U.S.A.">
        <title>Obligate biotrophy features unraveled by the genomic analysis of rust fungi.</title>
        <authorList>
            <person name="Duplessis S."/>
            <person name="Cuomo C.A."/>
            <person name="Lin Y.-C."/>
            <person name="Aerts A."/>
            <person name="Tisserant E."/>
            <person name="Veneault-Fourrey C."/>
            <person name="Joly D.L."/>
            <person name="Hacquard S."/>
            <person name="Amselem J."/>
            <person name="Cantarel B.L."/>
            <person name="Chiu R."/>
            <person name="Coutinho P.M."/>
            <person name="Feau N."/>
            <person name="Field M."/>
            <person name="Frey P."/>
            <person name="Gelhaye E."/>
            <person name="Goldberg J."/>
            <person name="Grabherr M.G."/>
            <person name="Kodira C.D."/>
            <person name="Kohler A."/>
            <person name="Kuees U."/>
            <person name="Lindquist E.A."/>
            <person name="Lucas S.M."/>
            <person name="Mago R."/>
            <person name="Mauceli E."/>
            <person name="Morin E."/>
            <person name="Murat C."/>
            <person name="Pangilinan J.L."/>
            <person name="Park R."/>
            <person name="Pearson M."/>
            <person name="Quesneville H."/>
            <person name="Rouhier N."/>
            <person name="Sakthikumar S."/>
            <person name="Salamov A.A."/>
            <person name="Schmutz J."/>
            <person name="Selles B."/>
            <person name="Shapiro H."/>
            <person name="Tanguay P."/>
            <person name="Tuskan G.A."/>
            <person name="Henrissat B."/>
            <person name="Van de Peer Y."/>
            <person name="Rouze P."/>
            <person name="Ellis J.G."/>
            <person name="Dodds P.N."/>
            <person name="Schein J.E."/>
            <person name="Zhong S."/>
            <person name="Hamelin R.C."/>
            <person name="Grigoriev I.V."/>
            <person name="Szabo L.J."/>
            <person name="Martin F."/>
        </authorList>
    </citation>
    <scope>NUCLEOTIDE SEQUENCE [LARGE SCALE GENOMIC DNA]</scope>
    <source>
        <strain evidence="10">98AG31 / pathotype 3-4-7</strain>
    </source>
</reference>
<dbReference type="GeneID" id="18933837"/>
<evidence type="ECO:0000256" key="1">
    <source>
        <dbReference type="ARBA" id="ARBA00004173"/>
    </source>
</evidence>
<dbReference type="PANTHER" id="PTHR21183">
    <property type="entry name" value="RIBOSOMAL PROTEIN L47, MITOCHONDRIAL-RELATED"/>
    <property type="match status" value="1"/>
</dbReference>
<feature type="region of interest" description="Disordered" evidence="8">
    <location>
        <begin position="430"/>
        <end position="451"/>
    </location>
</feature>
<name>F4RIK0_MELLP</name>
<dbReference type="RefSeq" id="XP_007409155.1">
    <property type="nucleotide sequence ID" value="XM_007409093.1"/>
</dbReference>
<gene>
    <name evidence="9" type="ORF">MELLADRAFT_85404</name>
</gene>
<evidence type="ECO:0000256" key="6">
    <source>
        <dbReference type="ARBA" id="ARBA00035289"/>
    </source>
</evidence>
<keyword evidence="10" id="KW-1185">Reference proteome</keyword>
<proteinExistence type="inferred from homology"/>
<dbReference type="KEGG" id="mlr:MELLADRAFT_85404"/>
<keyword evidence="4" id="KW-0496">Mitochondrion</keyword>
<evidence type="ECO:0000313" key="10">
    <source>
        <dbReference type="Proteomes" id="UP000001072"/>
    </source>
</evidence>
<comment type="similarity">
    <text evidence="2">Belongs to the universal ribosomal protein uL29 family.</text>
</comment>
<keyword evidence="5" id="KW-0687">Ribonucleoprotein</keyword>
<dbReference type="GO" id="GO:0032543">
    <property type="term" value="P:mitochondrial translation"/>
    <property type="evidence" value="ECO:0007669"/>
    <property type="project" value="TreeGrafter"/>
</dbReference>
<evidence type="ECO:0000256" key="7">
    <source>
        <dbReference type="ARBA" id="ARBA00035399"/>
    </source>
</evidence>
<dbReference type="InterPro" id="IPR038340">
    <property type="entry name" value="MRP-L47_sf"/>
</dbReference>
<organism evidence="10">
    <name type="scientific">Melampsora larici-populina (strain 98AG31 / pathotype 3-4-7)</name>
    <name type="common">Poplar leaf rust fungus</name>
    <dbReference type="NCBI Taxonomy" id="747676"/>
    <lineage>
        <taxon>Eukaryota</taxon>
        <taxon>Fungi</taxon>
        <taxon>Dikarya</taxon>
        <taxon>Basidiomycota</taxon>
        <taxon>Pucciniomycotina</taxon>
        <taxon>Pucciniomycetes</taxon>
        <taxon>Pucciniales</taxon>
        <taxon>Melampsoraceae</taxon>
        <taxon>Melampsora</taxon>
    </lineage>
</organism>
<dbReference type="VEuPathDB" id="FungiDB:MELLADRAFT_85404"/>
<dbReference type="GO" id="GO:0003735">
    <property type="term" value="F:structural constituent of ribosome"/>
    <property type="evidence" value="ECO:0007669"/>
    <property type="project" value="InterPro"/>
</dbReference>
<dbReference type="GO" id="GO:0005762">
    <property type="term" value="C:mitochondrial large ribosomal subunit"/>
    <property type="evidence" value="ECO:0007669"/>
    <property type="project" value="TreeGrafter"/>
</dbReference>
<dbReference type="Proteomes" id="UP000001072">
    <property type="component" value="Unassembled WGS sequence"/>
</dbReference>
<evidence type="ECO:0000313" key="9">
    <source>
        <dbReference type="EMBL" id="EGG07823.1"/>
    </source>
</evidence>
<comment type="subcellular location">
    <subcellularLocation>
        <location evidence="1">Mitochondrion</location>
    </subcellularLocation>
</comment>
<evidence type="ECO:0000256" key="5">
    <source>
        <dbReference type="ARBA" id="ARBA00023274"/>
    </source>
</evidence>